<feature type="compositionally biased region" description="Low complexity" evidence="5">
    <location>
        <begin position="486"/>
        <end position="496"/>
    </location>
</feature>
<dbReference type="HOGENOM" id="CLU_019106_0_0_1"/>
<feature type="compositionally biased region" description="Acidic residues" evidence="5">
    <location>
        <begin position="55"/>
        <end position="70"/>
    </location>
</feature>
<feature type="compositionally biased region" description="Basic and acidic residues" evidence="5">
    <location>
        <begin position="45"/>
        <end position="54"/>
    </location>
</feature>
<accession>S7REW6</accession>
<dbReference type="OrthoDB" id="1924577at2759"/>
<feature type="compositionally biased region" description="Basic residues" evidence="5">
    <location>
        <begin position="105"/>
        <end position="121"/>
    </location>
</feature>
<name>S7REW6_GLOTA</name>
<dbReference type="GO" id="GO:0000462">
    <property type="term" value="P:maturation of SSU-rRNA from tricistronic rRNA transcript (SSU-rRNA, 5.8S rRNA, LSU-rRNA)"/>
    <property type="evidence" value="ECO:0007669"/>
    <property type="project" value="TreeGrafter"/>
</dbReference>
<dbReference type="Pfam" id="PF09368">
    <property type="entry name" value="Sas10"/>
    <property type="match status" value="1"/>
</dbReference>
<keyword evidence="4" id="KW-0175">Coiled coil</keyword>
<evidence type="ECO:0000259" key="6">
    <source>
        <dbReference type="Pfam" id="PF09368"/>
    </source>
</evidence>
<evidence type="ECO:0000256" key="5">
    <source>
        <dbReference type="SAM" id="MobiDB-lite"/>
    </source>
</evidence>
<gene>
    <name evidence="7" type="ORF">GLOTRDRAFT_81585</name>
</gene>
<evidence type="ECO:0000256" key="4">
    <source>
        <dbReference type="SAM" id="Coils"/>
    </source>
</evidence>
<feature type="compositionally biased region" description="Basic and acidic residues" evidence="5">
    <location>
        <begin position="537"/>
        <end position="548"/>
    </location>
</feature>
<evidence type="ECO:0000313" key="8">
    <source>
        <dbReference type="Proteomes" id="UP000030669"/>
    </source>
</evidence>
<feature type="compositionally biased region" description="Basic residues" evidence="5">
    <location>
        <begin position="1"/>
        <end position="16"/>
    </location>
</feature>
<evidence type="ECO:0000313" key="7">
    <source>
        <dbReference type="EMBL" id="EPQ50999.1"/>
    </source>
</evidence>
<dbReference type="eggNOG" id="KOG3118">
    <property type="taxonomic scope" value="Eukaryota"/>
</dbReference>
<evidence type="ECO:0000256" key="3">
    <source>
        <dbReference type="ARBA" id="ARBA00023242"/>
    </source>
</evidence>
<feature type="compositionally biased region" description="Acidic residues" evidence="5">
    <location>
        <begin position="154"/>
        <end position="166"/>
    </location>
</feature>
<dbReference type="InterPro" id="IPR018972">
    <property type="entry name" value="Sas10_C_dom"/>
</dbReference>
<feature type="region of interest" description="Disordered" evidence="5">
    <location>
        <begin position="478"/>
        <end position="660"/>
    </location>
</feature>
<comment type="similarity">
    <text evidence="2">Belongs to the SAS10 family.</text>
</comment>
<protein>
    <recommendedName>
        <fullName evidence="6">Sas10 C-terminal domain-containing protein</fullName>
    </recommendedName>
</protein>
<dbReference type="EMBL" id="KB469312">
    <property type="protein sequence ID" value="EPQ50999.1"/>
    <property type="molecule type" value="Genomic_DNA"/>
</dbReference>
<dbReference type="STRING" id="670483.S7REW6"/>
<feature type="region of interest" description="Disordered" evidence="5">
    <location>
        <begin position="1"/>
        <end position="167"/>
    </location>
</feature>
<feature type="compositionally biased region" description="Acidic residues" evidence="5">
    <location>
        <begin position="549"/>
        <end position="558"/>
    </location>
</feature>
<feature type="domain" description="Sas10 C-terminal" evidence="6">
    <location>
        <begin position="598"/>
        <end position="672"/>
    </location>
</feature>
<feature type="compositionally biased region" description="Basic and acidic residues" evidence="5">
    <location>
        <begin position="573"/>
        <end position="591"/>
    </location>
</feature>
<comment type="subcellular location">
    <subcellularLocation>
        <location evidence="1">Nucleus</location>
    </subcellularLocation>
</comment>
<organism evidence="7 8">
    <name type="scientific">Gloeophyllum trabeum (strain ATCC 11539 / FP-39264 / Madison 617)</name>
    <name type="common">Brown rot fungus</name>
    <dbReference type="NCBI Taxonomy" id="670483"/>
    <lineage>
        <taxon>Eukaryota</taxon>
        <taxon>Fungi</taxon>
        <taxon>Dikarya</taxon>
        <taxon>Basidiomycota</taxon>
        <taxon>Agaricomycotina</taxon>
        <taxon>Agaricomycetes</taxon>
        <taxon>Gloeophyllales</taxon>
        <taxon>Gloeophyllaceae</taxon>
        <taxon>Gloeophyllum</taxon>
    </lineage>
</organism>
<reference evidence="7 8" key="1">
    <citation type="journal article" date="2012" name="Science">
        <title>The Paleozoic origin of enzymatic lignin decomposition reconstructed from 31 fungal genomes.</title>
        <authorList>
            <person name="Floudas D."/>
            <person name="Binder M."/>
            <person name="Riley R."/>
            <person name="Barry K."/>
            <person name="Blanchette R.A."/>
            <person name="Henrissat B."/>
            <person name="Martinez A.T."/>
            <person name="Otillar R."/>
            <person name="Spatafora J.W."/>
            <person name="Yadav J.S."/>
            <person name="Aerts A."/>
            <person name="Benoit I."/>
            <person name="Boyd A."/>
            <person name="Carlson A."/>
            <person name="Copeland A."/>
            <person name="Coutinho P.M."/>
            <person name="de Vries R.P."/>
            <person name="Ferreira P."/>
            <person name="Findley K."/>
            <person name="Foster B."/>
            <person name="Gaskell J."/>
            <person name="Glotzer D."/>
            <person name="Gorecki P."/>
            <person name="Heitman J."/>
            <person name="Hesse C."/>
            <person name="Hori C."/>
            <person name="Igarashi K."/>
            <person name="Jurgens J.A."/>
            <person name="Kallen N."/>
            <person name="Kersten P."/>
            <person name="Kohler A."/>
            <person name="Kuees U."/>
            <person name="Kumar T.K.A."/>
            <person name="Kuo A."/>
            <person name="LaButti K."/>
            <person name="Larrondo L.F."/>
            <person name="Lindquist E."/>
            <person name="Ling A."/>
            <person name="Lombard V."/>
            <person name="Lucas S."/>
            <person name="Lundell T."/>
            <person name="Martin R."/>
            <person name="McLaughlin D.J."/>
            <person name="Morgenstern I."/>
            <person name="Morin E."/>
            <person name="Murat C."/>
            <person name="Nagy L.G."/>
            <person name="Nolan M."/>
            <person name="Ohm R.A."/>
            <person name="Patyshakuliyeva A."/>
            <person name="Rokas A."/>
            <person name="Ruiz-Duenas F.J."/>
            <person name="Sabat G."/>
            <person name="Salamov A."/>
            <person name="Samejima M."/>
            <person name="Schmutz J."/>
            <person name="Slot J.C."/>
            <person name="St John F."/>
            <person name="Stenlid J."/>
            <person name="Sun H."/>
            <person name="Sun S."/>
            <person name="Syed K."/>
            <person name="Tsang A."/>
            <person name="Wiebenga A."/>
            <person name="Young D."/>
            <person name="Pisabarro A."/>
            <person name="Eastwood D.C."/>
            <person name="Martin F."/>
            <person name="Cullen D."/>
            <person name="Grigoriev I.V."/>
            <person name="Hibbett D.S."/>
        </authorList>
    </citation>
    <scope>NUCLEOTIDE SEQUENCE [LARGE SCALE GENOMIC DNA]</scope>
    <source>
        <strain evidence="7 8">ATCC 11539</strain>
    </source>
</reference>
<feature type="region of interest" description="Disordered" evidence="5">
    <location>
        <begin position="394"/>
        <end position="451"/>
    </location>
</feature>
<evidence type="ECO:0000256" key="2">
    <source>
        <dbReference type="ARBA" id="ARBA00010979"/>
    </source>
</evidence>
<keyword evidence="3" id="KW-0539">Nucleus</keyword>
<dbReference type="OMA" id="EEYIRPQ"/>
<feature type="coiled-coil region" evidence="4">
    <location>
        <begin position="238"/>
        <end position="265"/>
    </location>
</feature>
<sequence>MVRRRSTKTNKAKANSKPRGVNRSEGKINKWNRAEDIPLDEEDEFHASRDRILLEGEEGGSDDYGEEEEVFALKGMPDSDEDEDEDEDEEAGEEGFDDDQEPPSKKAKAQPKSSKKSKSKKQAQSDSASSESEEEEESWGTKKSAYYSSNAAQLDEEDDEANDMEEQEAKRLQAKMRDALADDDFGLADAVEVIPNQDDIMLDLTEAPAAPVAPALPSDKKAIVHHLEKTSPETLALARDWEDVVENLKKTHKRVEQLEADTNDQVLLGMAHLHYQALLTYATTLAFYLHLRASEKYVAKPELLRTHPILPRLLSLKHSLSTLEDLDFNASGSGESDSDDLDASESDLDDLDLAQDAGALWKAEKEKRGELAELMTDAQYKALMAAYDARQAELAQKQQEEQDAARPKKKRKTKAGGQAQPIFDLQEPDLDSFDAPSAKGSRNRAASDADDVYGEQAVLGHADAADKKARKRSLQFYTTKVESSAARRQGARAALGGDDDVPYRERKKQKEQRLVEEAKKRGRQGGDDLDDAEAEAEAGKRGRDKVGEGEGDDGEVEGDNGYYSLVKQKKRERKEQKKTEYEAMKAASRPDYDEDAAEGPRALTRAILKNKGLTPHRSKSVRNPRVKKRQKYEKAKKKIASQKPIYKTGAGDAGKYEGEKSGISKVVKSVRL</sequence>
<dbReference type="PANTHER" id="PTHR13237">
    <property type="entry name" value="SOMETHING ABOUT SILENCING PROTEIN 10-RELATED"/>
    <property type="match status" value="1"/>
</dbReference>
<dbReference type="AlphaFoldDB" id="S7REW6"/>
<proteinExistence type="inferred from homology"/>
<keyword evidence="8" id="KW-1185">Reference proteome</keyword>
<dbReference type="Proteomes" id="UP000030669">
    <property type="component" value="Unassembled WGS sequence"/>
</dbReference>
<feature type="compositionally biased region" description="Acidic residues" evidence="5">
    <location>
        <begin position="78"/>
        <end position="101"/>
    </location>
</feature>
<dbReference type="PANTHER" id="PTHR13237:SF8">
    <property type="entry name" value="SOMETHING ABOUT SILENCING PROTEIN 10"/>
    <property type="match status" value="1"/>
</dbReference>
<feature type="compositionally biased region" description="Basic residues" evidence="5">
    <location>
        <begin position="614"/>
        <end position="640"/>
    </location>
</feature>
<dbReference type="GeneID" id="19309089"/>
<dbReference type="GO" id="GO:0032040">
    <property type="term" value="C:small-subunit processome"/>
    <property type="evidence" value="ECO:0007669"/>
    <property type="project" value="TreeGrafter"/>
</dbReference>
<feature type="compositionally biased region" description="Basic and acidic residues" evidence="5">
    <location>
        <begin position="22"/>
        <end position="36"/>
    </location>
</feature>
<feature type="compositionally biased region" description="Acidic residues" evidence="5">
    <location>
        <begin position="527"/>
        <end position="536"/>
    </location>
</feature>
<evidence type="ECO:0000256" key="1">
    <source>
        <dbReference type="ARBA" id="ARBA00004123"/>
    </source>
</evidence>
<dbReference type="KEGG" id="gtr:GLOTRDRAFT_81585"/>
<dbReference type="RefSeq" id="XP_007870447.1">
    <property type="nucleotide sequence ID" value="XM_007872256.1"/>
</dbReference>